<evidence type="ECO:0000256" key="1">
    <source>
        <dbReference type="ARBA" id="ARBA00022741"/>
    </source>
</evidence>
<evidence type="ECO:0000313" key="8">
    <source>
        <dbReference type="Proteomes" id="UP000054047"/>
    </source>
</evidence>
<dbReference type="OrthoDB" id="5872378at2759"/>
<keyword evidence="1" id="KW-0547">Nucleotide-binding</keyword>
<dbReference type="PANTHER" id="PTHR43788">
    <property type="entry name" value="DNA2/NAM7 HELICASE FAMILY MEMBER"/>
    <property type="match status" value="1"/>
</dbReference>
<evidence type="ECO:0000256" key="5">
    <source>
        <dbReference type="SAM" id="MobiDB-lite"/>
    </source>
</evidence>
<dbReference type="AlphaFoldDB" id="A0A0C2C995"/>
<protein>
    <recommendedName>
        <fullName evidence="6">DNA2/NAM7 helicase-like C-terminal domain-containing protein</fullName>
    </recommendedName>
</protein>
<gene>
    <name evidence="7" type="ORF">ANCDUO_23602</name>
</gene>
<keyword evidence="3" id="KW-0347">Helicase</keyword>
<dbReference type="Proteomes" id="UP000054047">
    <property type="component" value="Unassembled WGS sequence"/>
</dbReference>
<keyword evidence="4" id="KW-0067">ATP-binding</keyword>
<dbReference type="CDD" id="cd18808">
    <property type="entry name" value="SF1_C_Upf1"/>
    <property type="match status" value="1"/>
</dbReference>
<dbReference type="InterPro" id="IPR041679">
    <property type="entry name" value="DNA2/NAM7-like_C"/>
</dbReference>
<evidence type="ECO:0000256" key="2">
    <source>
        <dbReference type="ARBA" id="ARBA00022801"/>
    </source>
</evidence>
<reference evidence="7 8" key="1">
    <citation type="submission" date="2013-12" db="EMBL/GenBank/DDBJ databases">
        <title>Draft genome of the parsitic nematode Ancylostoma duodenale.</title>
        <authorList>
            <person name="Mitreva M."/>
        </authorList>
    </citation>
    <scope>NUCLEOTIDE SEQUENCE [LARGE SCALE GENOMIC DNA]</scope>
    <source>
        <strain evidence="7 8">Zhejiang</strain>
    </source>
</reference>
<proteinExistence type="predicted"/>
<dbReference type="SUPFAM" id="SSF52540">
    <property type="entry name" value="P-loop containing nucleoside triphosphate hydrolases"/>
    <property type="match status" value="1"/>
</dbReference>
<evidence type="ECO:0000256" key="3">
    <source>
        <dbReference type="ARBA" id="ARBA00022806"/>
    </source>
</evidence>
<dbReference type="GO" id="GO:0043139">
    <property type="term" value="F:5'-3' DNA helicase activity"/>
    <property type="evidence" value="ECO:0007669"/>
    <property type="project" value="TreeGrafter"/>
</dbReference>
<keyword evidence="8" id="KW-1185">Reference proteome</keyword>
<feature type="compositionally biased region" description="Polar residues" evidence="5">
    <location>
        <begin position="264"/>
        <end position="276"/>
    </location>
</feature>
<dbReference type="InterPro" id="IPR047187">
    <property type="entry name" value="SF1_C_Upf1"/>
</dbReference>
<dbReference type="GO" id="GO:0005524">
    <property type="term" value="F:ATP binding"/>
    <property type="evidence" value="ECO:0007669"/>
    <property type="project" value="UniProtKB-KW"/>
</dbReference>
<keyword evidence="2" id="KW-0378">Hydrolase</keyword>
<evidence type="ECO:0000259" key="6">
    <source>
        <dbReference type="Pfam" id="PF13087"/>
    </source>
</evidence>
<dbReference type="InterPro" id="IPR050534">
    <property type="entry name" value="Coronavir_polyprotein_1ab"/>
</dbReference>
<sequence length="500" mass="55259">MLVSNRSIMAPVTRSRTHSSDSGADAQPPLGPMGVVKMTARLSRTLTDLADTDPVHGKDAKALRDAAAQAIHEVWKDSENSTALLAQKVNQGNSSLISGINDSFSAVGIKIDSLSMVATFSPDGQLPRISPYTGSGDNVTQFSIWLRRLEDVLRMRSPPLNSEQKANFLIGYLDGVAREKIEELSPQQKYMACQSLASCKQEPGESSTVFANRLLNLLDNPATFEQAVTKAQTVEQLLSEAAAERLMNPAAAAPTPIEVKAAAPQNNWSRVPNNRPNYFRSASPRDRQPRFQPRGRAQFRRPVQPRSQPTTCYTYGGTLVSGADAAERRLLLHLFEFPEENLPFLFVDVAGTSQPAVTKSHFNEAEATVCLTTVTELTGKGVRADQICVITFYREQYRKLAEPLRKMGIELSTVDTVQGREKDVVILLTTKTGFDPEAAEFLDEQRRMNVALTRSRHGQFVLGHVESLRQVRYWSGVLEMATEHNAVLPASDLPRFFRSD</sequence>
<dbReference type="Gene3D" id="3.40.50.300">
    <property type="entry name" value="P-loop containing nucleotide triphosphate hydrolases"/>
    <property type="match status" value="1"/>
</dbReference>
<name>A0A0C2C995_9BILA</name>
<dbReference type="PANTHER" id="PTHR43788:SF8">
    <property type="entry name" value="DNA-BINDING PROTEIN SMUBP-2"/>
    <property type="match status" value="1"/>
</dbReference>
<feature type="domain" description="DNA2/NAM7 helicase-like C-terminal" evidence="6">
    <location>
        <begin position="313"/>
        <end position="465"/>
    </location>
</feature>
<accession>A0A0C2C995</accession>
<evidence type="ECO:0000256" key="4">
    <source>
        <dbReference type="ARBA" id="ARBA00022840"/>
    </source>
</evidence>
<dbReference type="EMBL" id="KN769521">
    <property type="protein sequence ID" value="KIH46347.1"/>
    <property type="molecule type" value="Genomic_DNA"/>
</dbReference>
<feature type="region of interest" description="Disordered" evidence="5">
    <location>
        <begin position="263"/>
        <end position="310"/>
    </location>
</feature>
<dbReference type="GO" id="GO:0016787">
    <property type="term" value="F:hydrolase activity"/>
    <property type="evidence" value="ECO:0007669"/>
    <property type="project" value="UniProtKB-KW"/>
</dbReference>
<feature type="region of interest" description="Disordered" evidence="5">
    <location>
        <begin position="1"/>
        <end position="32"/>
    </location>
</feature>
<dbReference type="Pfam" id="PF13087">
    <property type="entry name" value="AAA_12"/>
    <property type="match status" value="1"/>
</dbReference>
<dbReference type="InterPro" id="IPR027417">
    <property type="entry name" value="P-loop_NTPase"/>
</dbReference>
<organism evidence="7 8">
    <name type="scientific">Ancylostoma duodenale</name>
    <dbReference type="NCBI Taxonomy" id="51022"/>
    <lineage>
        <taxon>Eukaryota</taxon>
        <taxon>Metazoa</taxon>
        <taxon>Ecdysozoa</taxon>
        <taxon>Nematoda</taxon>
        <taxon>Chromadorea</taxon>
        <taxon>Rhabditida</taxon>
        <taxon>Rhabditina</taxon>
        <taxon>Rhabditomorpha</taxon>
        <taxon>Strongyloidea</taxon>
        <taxon>Ancylostomatidae</taxon>
        <taxon>Ancylostomatinae</taxon>
        <taxon>Ancylostoma</taxon>
    </lineage>
</organism>
<evidence type="ECO:0000313" key="7">
    <source>
        <dbReference type="EMBL" id="KIH46347.1"/>
    </source>
</evidence>